<dbReference type="GO" id="GO:0000731">
    <property type="term" value="P:DNA synthesis involved in DNA repair"/>
    <property type="evidence" value="ECO:0000318"/>
    <property type="project" value="GO_Central"/>
</dbReference>
<reference evidence="2 3" key="1">
    <citation type="journal article" date="2009" name="Nature">
        <title>The Sorghum bicolor genome and the diversification of grasses.</title>
        <authorList>
            <person name="Paterson A.H."/>
            <person name="Bowers J.E."/>
            <person name="Bruggmann R."/>
            <person name="Dubchak I."/>
            <person name="Grimwood J."/>
            <person name="Gundlach H."/>
            <person name="Haberer G."/>
            <person name="Hellsten U."/>
            <person name="Mitros T."/>
            <person name="Poliakov A."/>
            <person name="Schmutz J."/>
            <person name="Spannagl M."/>
            <person name="Tang H."/>
            <person name="Wang X."/>
            <person name="Wicker T."/>
            <person name="Bharti A.K."/>
            <person name="Chapman J."/>
            <person name="Feltus F.A."/>
            <person name="Gowik U."/>
            <person name="Grigoriev I.V."/>
            <person name="Lyons E."/>
            <person name="Maher C.A."/>
            <person name="Martis M."/>
            <person name="Narechania A."/>
            <person name="Otillar R.P."/>
            <person name="Penning B.W."/>
            <person name="Salamov A.A."/>
            <person name="Wang Y."/>
            <person name="Zhang L."/>
            <person name="Carpita N.C."/>
            <person name="Freeling M."/>
            <person name="Gingle A.R."/>
            <person name="Hash C.T."/>
            <person name="Keller B."/>
            <person name="Klein P."/>
            <person name="Kresovich S."/>
            <person name="McCann M.C."/>
            <person name="Ming R."/>
            <person name="Peterson D.G."/>
            <person name="Mehboob-ur-Rahman"/>
            <person name="Ware D."/>
            <person name="Westhoff P."/>
            <person name="Mayer K.F."/>
            <person name="Messing J."/>
            <person name="Rokhsar D.S."/>
        </authorList>
    </citation>
    <scope>NUCLEOTIDE SEQUENCE [LARGE SCALE GENOMIC DNA]</scope>
    <source>
        <strain evidence="3">cv. BTx623</strain>
    </source>
</reference>
<dbReference type="STRING" id="4558.C5YH78"/>
<dbReference type="GO" id="GO:0043625">
    <property type="term" value="C:delta DNA polymerase complex"/>
    <property type="evidence" value="ECO:0000318"/>
    <property type="project" value="GO_Central"/>
</dbReference>
<evidence type="ECO:0000256" key="1">
    <source>
        <dbReference type="SAM" id="MobiDB-lite"/>
    </source>
</evidence>
<proteinExistence type="predicted"/>
<dbReference type="Pfam" id="PF04081">
    <property type="entry name" value="DNA_pol_delta_4"/>
    <property type="match status" value="1"/>
</dbReference>
<dbReference type="Proteomes" id="UP000000768">
    <property type="component" value="Chromosome 7"/>
</dbReference>
<name>C5YH78_SORBI</name>
<sequence>MAPTRGRLKGIYPERKKGSSKSTPKQKSKKGKSQQQCQAGDASDSGGGYTAEEEELRQFDMDMSYGPCIGVTRLRRWERAAAMGLRPPPHLRDLILRRPQHHGVVVGASSVPPPPKSKSDGGRNGDGDSVVATQLECLWAGKV</sequence>
<protein>
    <recommendedName>
        <fullName evidence="4">DNA polymerase delta subunit 4</fullName>
    </recommendedName>
</protein>
<organism evidence="2 3">
    <name type="scientific">Sorghum bicolor</name>
    <name type="common">Sorghum</name>
    <name type="synonym">Sorghum vulgare</name>
    <dbReference type="NCBI Taxonomy" id="4558"/>
    <lineage>
        <taxon>Eukaryota</taxon>
        <taxon>Viridiplantae</taxon>
        <taxon>Streptophyta</taxon>
        <taxon>Embryophyta</taxon>
        <taxon>Tracheophyta</taxon>
        <taxon>Spermatophyta</taxon>
        <taxon>Magnoliopsida</taxon>
        <taxon>Liliopsida</taxon>
        <taxon>Poales</taxon>
        <taxon>Poaceae</taxon>
        <taxon>PACMAD clade</taxon>
        <taxon>Panicoideae</taxon>
        <taxon>Andropogonodae</taxon>
        <taxon>Andropogoneae</taxon>
        <taxon>Sorghinae</taxon>
        <taxon>Sorghum</taxon>
    </lineage>
</organism>
<evidence type="ECO:0000313" key="3">
    <source>
        <dbReference type="Proteomes" id="UP000000768"/>
    </source>
</evidence>
<dbReference type="Gramene" id="EES14136">
    <property type="protein sequence ID" value="EES14136"/>
    <property type="gene ID" value="SORBI_3007G182700"/>
</dbReference>
<evidence type="ECO:0008006" key="4">
    <source>
        <dbReference type="Google" id="ProtNLM"/>
    </source>
</evidence>
<dbReference type="EMBL" id="CM000766">
    <property type="protein sequence ID" value="EES14136.1"/>
    <property type="molecule type" value="Genomic_DNA"/>
</dbReference>
<dbReference type="InParanoid" id="C5YH78"/>
<gene>
    <name evidence="2" type="ORF">SORBI_3007G182700</name>
</gene>
<dbReference type="InterPro" id="IPR007218">
    <property type="entry name" value="DNA_pol_delta_4"/>
</dbReference>
<dbReference type="AlphaFoldDB" id="C5YH78"/>
<dbReference type="HOGENOM" id="CLU_137022_1_0_1"/>
<feature type="region of interest" description="Disordered" evidence="1">
    <location>
        <begin position="104"/>
        <end position="129"/>
    </location>
</feature>
<dbReference type="GO" id="GO:0006261">
    <property type="term" value="P:DNA-templated DNA replication"/>
    <property type="evidence" value="ECO:0000318"/>
    <property type="project" value="GO_Central"/>
</dbReference>
<keyword evidence="3" id="KW-1185">Reference proteome</keyword>
<reference evidence="3" key="2">
    <citation type="journal article" date="2018" name="Plant J.">
        <title>The Sorghum bicolor reference genome: improved assembly, gene annotations, a transcriptome atlas, and signatures of genome organization.</title>
        <authorList>
            <person name="McCormick R.F."/>
            <person name="Truong S.K."/>
            <person name="Sreedasyam A."/>
            <person name="Jenkins J."/>
            <person name="Shu S."/>
            <person name="Sims D."/>
            <person name="Kennedy M."/>
            <person name="Amirebrahimi M."/>
            <person name="Weers B.D."/>
            <person name="McKinley B."/>
            <person name="Mattison A."/>
            <person name="Morishige D.T."/>
            <person name="Grimwood J."/>
            <person name="Schmutz J."/>
            <person name="Mullet J.E."/>
        </authorList>
    </citation>
    <scope>NUCLEOTIDE SEQUENCE [LARGE SCALE GENOMIC DNA]</scope>
    <source>
        <strain evidence="3">cv. BTx623</strain>
    </source>
</reference>
<dbReference type="OMA" id="AWISTEN"/>
<accession>C5YH78</accession>
<feature type="compositionally biased region" description="Basic and acidic residues" evidence="1">
    <location>
        <begin position="117"/>
        <end position="126"/>
    </location>
</feature>
<evidence type="ECO:0000313" key="2">
    <source>
        <dbReference type="EMBL" id="EES14136.1"/>
    </source>
</evidence>
<dbReference type="eggNOG" id="ENOG502SC9I">
    <property type="taxonomic scope" value="Eukaryota"/>
</dbReference>
<dbReference type="PANTHER" id="PTHR14303:SF16">
    <property type="entry name" value="DNA POLYMERASE DELTA SUBUNIT 4"/>
    <property type="match status" value="1"/>
</dbReference>
<dbReference type="PANTHER" id="PTHR14303">
    <property type="entry name" value="DNA POLYMERASE DELTA SUBUNIT 4"/>
    <property type="match status" value="1"/>
</dbReference>
<feature type="region of interest" description="Disordered" evidence="1">
    <location>
        <begin position="1"/>
        <end position="54"/>
    </location>
</feature>